<evidence type="ECO:0000313" key="2">
    <source>
        <dbReference type="Proteomes" id="UP000024635"/>
    </source>
</evidence>
<reference evidence="2" key="1">
    <citation type="journal article" date="2015" name="Nat. Genet.">
        <title>The genome and transcriptome of the zoonotic hookworm Ancylostoma ceylanicum identify infection-specific gene families.</title>
        <authorList>
            <person name="Schwarz E.M."/>
            <person name="Hu Y."/>
            <person name="Antoshechkin I."/>
            <person name="Miller M.M."/>
            <person name="Sternberg P.W."/>
            <person name="Aroian R.V."/>
        </authorList>
    </citation>
    <scope>NUCLEOTIDE SEQUENCE</scope>
    <source>
        <strain evidence="2">HY135</strain>
    </source>
</reference>
<gene>
    <name evidence="1" type="primary">Acey_s0074.g873</name>
    <name evidence="1" type="ORF">Y032_0074g873</name>
</gene>
<proteinExistence type="predicted"/>
<organism evidence="1 2">
    <name type="scientific">Ancylostoma ceylanicum</name>
    <dbReference type="NCBI Taxonomy" id="53326"/>
    <lineage>
        <taxon>Eukaryota</taxon>
        <taxon>Metazoa</taxon>
        <taxon>Ecdysozoa</taxon>
        <taxon>Nematoda</taxon>
        <taxon>Chromadorea</taxon>
        <taxon>Rhabditida</taxon>
        <taxon>Rhabditina</taxon>
        <taxon>Rhabditomorpha</taxon>
        <taxon>Strongyloidea</taxon>
        <taxon>Ancylostomatidae</taxon>
        <taxon>Ancylostomatinae</taxon>
        <taxon>Ancylostoma</taxon>
    </lineage>
</organism>
<evidence type="ECO:0000313" key="1">
    <source>
        <dbReference type="EMBL" id="EYC06742.1"/>
    </source>
</evidence>
<protein>
    <submittedName>
        <fullName evidence="1">Uncharacterized protein</fullName>
    </submittedName>
</protein>
<name>A0A016TVS8_9BILA</name>
<dbReference type="AlphaFoldDB" id="A0A016TVS8"/>
<accession>A0A016TVS8</accession>
<dbReference type="EMBL" id="JARK01001410">
    <property type="protein sequence ID" value="EYC06742.1"/>
    <property type="molecule type" value="Genomic_DNA"/>
</dbReference>
<comment type="caution">
    <text evidence="1">The sequence shown here is derived from an EMBL/GenBank/DDBJ whole genome shotgun (WGS) entry which is preliminary data.</text>
</comment>
<keyword evidence="2" id="KW-1185">Reference proteome</keyword>
<dbReference type="Proteomes" id="UP000024635">
    <property type="component" value="Unassembled WGS sequence"/>
</dbReference>
<sequence length="68" mass="7789">MRNSENASDFLRGIRRLAVQSVYIAICHFQASEEDVLVEGYQRKIEWTPIAVVAGRWSGDPTTRRFSC</sequence>